<dbReference type="Proteomes" id="UP000197424">
    <property type="component" value="Chromosome"/>
</dbReference>
<dbReference type="GO" id="GO:0006355">
    <property type="term" value="P:regulation of DNA-templated transcription"/>
    <property type="evidence" value="ECO:0007669"/>
    <property type="project" value="InterPro"/>
</dbReference>
<dbReference type="Pfam" id="PF00486">
    <property type="entry name" value="Trans_reg_C"/>
    <property type="match status" value="1"/>
</dbReference>
<dbReference type="GO" id="GO:0005829">
    <property type="term" value="C:cytosol"/>
    <property type="evidence" value="ECO:0007669"/>
    <property type="project" value="TreeGrafter"/>
</dbReference>
<dbReference type="InterPro" id="IPR011006">
    <property type="entry name" value="CheY-like_superfamily"/>
</dbReference>
<dbReference type="CDD" id="cd00383">
    <property type="entry name" value="trans_reg_C"/>
    <property type="match status" value="1"/>
</dbReference>
<gene>
    <name evidence="4" type="ORF">LHGZ1_1817</name>
</gene>
<dbReference type="SMART" id="SM00448">
    <property type="entry name" value="REC"/>
    <property type="match status" value="1"/>
</dbReference>
<dbReference type="RefSeq" id="WP_088860851.1">
    <property type="nucleotide sequence ID" value="NZ_CP022115.1"/>
</dbReference>
<evidence type="ECO:0000256" key="1">
    <source>
        <dbReference type="ARBA" id="ARBA00023015"/>
    </source>
</evidence>
<protein>
    <submittedName>
        <fullName evidence="4">XRE family transcriptional regulator</fullName>
    </submittedName>
</protein>
<keyword evidence="3" id="KW-0804">Transcription</keyword>
<name>A0A248LIS1_9NEIS</name>
<dbReference type="SUPFAM" id="SSF52172">
    <property type="entry name" value="CheY-like"/>
    <property type="match status" value="1"/>
</dbReference>
<dbReference type="GO" id="GO:0000156">
    <property type="term" value="F:phosphorelay response regulator activity"/>
    <property type="evidence" value="ECO:0007669"/>
    <property type="project" value="TreeGrafter"/>
</dbReference>
<dbReference type="InterPro" id="IPR039420">
    <property type="entry name" value="WalR-like"/>
</dbReference>
<keyword evidence="1" id="KW-0805">Transcription regulation</keyword>
<dbReference type="SMART" id="SM00862">
    <property type="entry name" value="Trans_reg_C"/>
    <property type="match status" value="1"/>
</dbReference>
<dbReference type="OrthoDB" id="8596316at2"/>
<dbReference type="Gene3D" id="1.10.10.10">
    <property type="entry name" value="Winged helix-like DNA-binding domain superfamily/Winged helix DNA-binding domain"/>
    <property type="match status" value="1"/>
</dbReference>
<dbReference type="GO" id="GO:0000976">
    <property type="term" value="F:transcription cis-regulatory region binding"/>
    <property type="evidence" value="ECO:0007669"/>
    <property type="project" value="TreeGrafter"/>
</dbReference>
<reference evidence="5" key="1">
    <citation type="submission" date="2017-06" db="EMBL/GenBank/DDBJ databases">
        <title>Whole genome sequence of Laribacter hongkongensis LHGZ1.</title>
        <authorList>
            <person name="Chen D."/>
            <person name="Wu H."/>
            <person name="Chen J."/>
        </authorList>
    </citation>
    <scope>NUCLEOTIDE SEQUENCE [LARGE SCALE GENOMIC DNA]</scope>
    <source>
        <strain evidence="5">LHGZ1</strain>
    </source>
</reference>
<sequence length="223" mass="25024">MPSPLSVWVVEDDPILGETLSELLTDAGYHCRWINDGAEAMNELSQPSLPDMVLLDLGLPGLDGEIVLERLREQGKDVPVLVLTARDALEQRIRGLNLGADDYVVKPFDVDELLARVRALLRRAQPAGERRLRWRDVELAVDVTQAWRQGEPLDLTAVELRLLHALMTHPQIPLSKSRLLQLVYDDVPEHSSNPLAVHLSKLRHKLGKDSILNERGLGWRLAA</sequence>
<dbReference type="Gene3D" id="6.10.250.690">
    <property type="match status" value="1"/>
</dbReference>
<evidence type="ECO:0000256" key="3">
    <source>
        <dbReference type="ARBA" id="ARBA00023163"/>
    </source>
</evidence>
<dbReference type="Gene3D" id="3.40.50.2300">
    <property type="match status" value="1"/>
</dbReference>
<dbReference type="InterPro" id="IPR001789">
    <property type="entry name" value="Sig_transdc_resp-reg_receiver"/>
</dbReference>
<dbReference type="PANTHER" id="PTHR48111">
    <property type="entry name" value="REGULATOR OF RPOS"/>
    <property type="match status" value="1"/>
</dbReference>
<dbReference type="AlphaFoldDB" id="A0A248LIS1"/>
<dbReference type="PROSITE" id="PS50110">
    <property type="entry name" value="RESPONSE_REGULATORY"/>
    <property type="match status" value="1"/>
</dbReference>
<dbReference type="InterPro" id="IPR001867">
    <property type="entry name" value="OmpR/PhoB-type_DNA-bd"/>
</dbReference>
<evidence type="ECO:0000313" key="5">
    <source>
        <dbReference type="Proteomes" id="UP000197424"/>
    </source>
</evidence>
<dbReference type="EMBL" id="CP022115">
    <property type="protein sequence ID" value="ASJ24648.1"/>
    <property type="molecule type" value="Genomic_DNA"/>
</dbReference>
<accession>A0A248LIS1</accession>
<dbReference type="GO" id="GO:0032993">
    <property type="term" value="C:protein-DNA complex"/>
    <property type="evidence" value="ECO:0007669"/>
    <property type="project" value="TreeGrafter"/>
</dbReference>
<keyword evidence="2" id="KW-0238">DNA-binding</keyword>
<dbReference type="PROSITE" id="PS51755">
    <property type="entry name" value="OMPR_PHOB"/>
    <property type="match status" value="1"/>
</dbReference>
<organism evidence="4 5">
    <name type="scientific">Laribacter hongkongensis</name>
    <dbReference type="NCBI Taxonomy" id="168471"/>
    <lineage>
        <taxon>Bacteria</taxon>
        <taxon>Pseudomonadati</taxon>
        <taxon>Pseudomonadota</taxon>
        <taxon>Betaproteobacteria</taxon>
        <taxon>Neisseriales</taxon>
        <taxon>Aquaspirillaceae</taxon>
        <taxon>Laribacter</taxon>
    </lineage>
</organism>
<dbReference type="InterPro" id="IPR036388">
    <property type="entry name" value="WH-like_DNA-bd_sf"/>
</dbReference>
<evidence type="ECO:0000313" key="4">
    <source>
        <dbReference type="EMBL" id="ASJ24648.1"/>
    </source>
</evidence>
<evidence type="ECO:0000256" key="2">
    <source>
        <dbReference type="ARBA" id="ARBA00023125"/>
    </source>
</evidence>
<dbReference type="PANTHER" id="PTHR48111:SF67">
    <property type="entry name" value="TRANSCRIPTIONAL REGULATORY PROTEIN TCTD"/>
    <property type="match status" value="1"/>
</dbReference>
<dbReference type="Pfam" id="PF00072">
    <property type="entry name" value="Response_reg"/>
    <property type="match status" value="1"/>
</dbReference>
<proteinExistence type="predicted"/>